<feature type="active site" description="Charge relay system" evidence="8">
    <location>
        <position position="231"/>
    </location>
</feature>
<evidence type="ECO:0000256" key="6">
    <source>
        <dbReference type="ARBA" id="ARBA00023529"/>
    </source>
</evidence>
<evidence type="ECO:0000313" key="13">
    <source>
        <dbReference type="Proteomes" id="UP000591131"/>
    </source>
</evidence>
<evidence type="ECO:0000256" key="9">
    <source>
        <dbReference type="SAM" id="MobiDB-lite"/>
    </source>
</evidence>
<sequence length="518" mass="54715">MYIVSPLIIIYVIVVVAGAAPPEAAALLSISKRTMAVVSSSYQSSTEQLIDIRTIPSMLARDGRVRRRLGAPGVEECLAQTTSVDTMNHIGIQAVLTESCGATASQICDYAKSAGDVLGLDVVCEPNFTVTLENTEPGKIEGSAKGTIDGADDTYAYLQTGLIEMEVAEAWKLVEESGKRSTTDEIIIAVFDSGVDDEHEDLRDVMWTGPDGDHGYNFVENSNDVSDPLGHGTHCAGTIAAHRNNGRGITGITDAKLMSLNICDGSGSCNVLLVFRAFDYALEHGAQISSHSYMADTGATLLEQAYKNAGATGHVMIFAAGNENQEIGTTKYPCTLSRLISTSICVTHVDLDAPDKYMLAKKANYGPYVDMAAPGIGVLSTLPNSEYGYMSGSSMAAPHVTGVAGLLLSIGVNGEDIIRVLRASALPLSEKNTKYLVTGGGFLNARKSVENALVLLGGGQVTTQPWESQTTAVPKSQAPGMNSSTLPSPTRTVPSGSHSLSIAVWFTALSITLNFFLM</sequence>
<dbReference type="InterPro" id="IPR015500">
    <property type="entry name" value="Peptidase_S8_subtilisin-rel"/>
</dbReference>
<dbReference type="PRINTS" id="PR00723">
    <property type="entry name" value="SUBTILISIN"/>
</dbReference>
<reference evidence="12 13" key="1">
    <citation type="submission" date="2020-04" db="EMBL/GenBank/DDBJ databases">
        <title>Perkinsus chesapeaki whole genome sequence.</title>
        <authorList>
            <person name="Bogema D.R."/>
        </authorList>
    </citation>
    <scope>NUCLEOTIDE SEQUENCE [LARGE SCALE GENOMIC DNA]</scope>
    <source>
        <strain evidence="12">ATCC PRA-425</strain>
    </source>
</reference>
<dbReference type="SUPFAM" id="SSF52743">
    <property type="entry name" value="Subtilisin-like"/>
    <property type="match status" value="1"/>
</dbReference>
<keyword evidence="4 8" id="KW-0720">Serine protease</keyword>
<feature type="domain" description="Peptidase S8/S53" evidence="11">
    <location>
        <begin position="184"/>
        <end position="409"/>
    </location>
</feature>
<organism evidence="12 13">
    <name type="scientific">Perkinsus chesapeaki</name>
    <name type="common">Clam parasite</name>
    <name type="synonym">Perkinsus andrewsi</name>
    <dbReference type="NCBI Taxonomy" id="330153"/>
    <lineage>
        <taxon>Eukaryota</taxon>
        <taxon>Sar</taxon>
        <taxon>Alveolata</taxon>
        <taxon>Perkinsozoa</taxon>
        <taxon>Perkinsea</taxon>
        <taxon>Perkinsida</taxon>
        <taxon>Perkinsidae</taxon>
        <taxon>Perkinsus</taxon>
    </lineage>
</organism>
<evidence type="ECO:0000256" key="5">
    <source>
        <dbReference type="ARBA" id="ARBA00023145"/>
    </source>
</evidence>
<evidence type="ECO:0000256" key="8">
    <source>
        <dbReference type="PROSITE-ProRule" id="PRU01240"/>
    </source>
</evidence>
<feature type="active site" description="Charge relay system" evidence="8">
    <location>
        <position position="192"/>
    </location>
</feature>
<evidence type="ECO:0000256" key="4">
    <source>
        <dbReference type="ARBA" id="ARBA00022825"/>
    </source>
</evidence>
<dbReference type="InterPro" id="IPR022398">
    <property type="entry name" value="Peptidase_S8_His-AS"/>
</dbReference>
<comment type="catalytic activity">
    <reaction evidence="6">
        <text>Hydrolysis of proteins with broad specificity for peptide bonds, and a preference for a large uncharged residue in P1. Hydrolyzes peptide amides.</text>
        <dbReference type="EC" id="3.4.21.62"/>
    </reaction>
</comment>
<keyword evidence="3 8" id="KW-0378">Hydrolase</keyword>
<dbReference type="Proteomes" id="UP000591131">
    <property type="component" value="Unassembled WGS sequence"/>
</dbReference>
<keyword evidence="2 8" id="KW-0645">Protease</keyword>
<dbReference type="EMBL" id="JAAPAO010000001">
    <property type="protein sequence ID" value="KAF4678337.1"/>
    <property type="molecule type" value="Genomic_DNA"/>
</dbReference>
<feature type="signal peptide" evidence="10">
    <location>
        <begin position="1"/>
        <end position="19"/>
    </location>
</feature>
<dbReference type="Pfam" id="PF00082">
    <property type="entry name" value="Peptidase_S8"/>
    <property type="match status" value="1"/>
</dbReference>
<evidence type="ECO:0000256" key="3">
    <source>
        <dbReference type="ARBA" id="ARBA00022801"/>
    </source>
</evidence>
<evidence type="ECO:0000259" key="11">
    <source>
        <dbReference type="Pfam" id="PF00082"/>
    </source>
</evidence>
<evidence type="ECO:0000256" key="10">
    <source>
        <dbReference type="SAM" id="SignalP"/>
    </source>
</evidence>
<dbReference type="InterPro" id="IPR036852">
    <property type="entry name" value="Peptidase_S8/S53_dom_sf"/>
</dbReference>
<dbReference type="PROSITE" id="PS51892">
    <property type="entry name" value="SUBTILASE"/>
    <property type="match status" value="1"/>
</dbReference>
<comment type="caution">
    <text evidence="12">The sequence shown here is derived from an EMBL/GenBank/DDBJ whole genome shotgun (WGS) entry which is preliminary data.</text>
</comment>
<dbReference type="Gene3D" id="3.40.50.200">
    <property type="entry name" value="Peptidase S8/S53 domain"/>
    <property type="match status" value="1"/>
</dbReference>
<dbReference type="InterPro" id="IPR000209">
    <property type="entry name" value="Peptidase_S8/S53_dom"/>
</dbReference>
<feature type="active site" description="Charge relay system" evidence="8">
    <location>
        <position position="394"/>
    </location>
</feature>
<evidence type="ECO:0000256" key="7">
    <source>
        <dbReference type="ARBA" id="ARBA00023619"/>
    </source>
</evidence>
<dbReference type="GO" id="GO:0004252">
    <property type="term" value="F:serine-type endopeptidase activity"/>
    <property type="evidence" value="ECO:0007669"/>
    <property type="project" value="UniProtKB-UniRule"/>
</dbReference>
<evidence type="ECO:0000256" key="2">
    <source>
        <dbReference type="ARBA" id="ARBA00022670"/>
    </source>
</evidence>
<dbReference type="GO" id="GO:0006508">
    <property type="term" value="P:proteolysis"/>
    <property type="evidence" value="ECO:0007669"/>
    <property type="project" value="UniProtKB-KW"/>
</dbReference>
<protein>
    <recommendedName>
        <fullName evidence="7">subtilisin</fullName>
        <ecNumber evidence="7">3.4.21.62</ecNumber>
    </recommendedName>
</protein>
<dbReference type="PANTHER" id="PTHR43399">
    <property type="entry name" value="SUBTILISIN-RELATED"/>
    <property type="match status" value="1"/>
</dbReference>
<evidence type="ECO:0000313" key="12">
    <source>
        <dbReference type="EMBL" id="KAF4678337.1"/>
    </source>
</evidence>
<keyword evidence="10" id="KW-0732">Signal</keyword>
<keyword evidence="13" id="KW-1185">Reference proteome</keyword>
<feature type="chain" id="PRO_5029789642" description="subtilisin" evidence="10">
    <location>
        <begin position="20"/>
        <end position="518"/>
    </location>
</feature>
<comment type="similarity">
    <text evidence="1 8">Belongs to the peptidase S8 family.</text>
</comment>
<accession>A0A7J6N448</accession>
<dbReference type="OrthoDB" id="531541at2759"/>
<gene>
    <name evidence="12" type="primary">SUB2_3</name>
    <name evidence="12" type="ORF">FOL47_000066</name>
</gene>
<proteinExistence type="inferred from homology"/>
<keyword evidence="5" id="KW-0865">Zymogen</keyword>
<evidence type="ECO:0000256" key="1">
    <source>
        <dbReference type="ARBA" id="ARBA00011073"/>
    </source>
</evidence>
<dbReference type="PANTHER" id="PTHR43399:SF4">
    <property type="entry name" value="CELL WALL-ASSOCIATED PROTEASE"/>
    <property type="match status" value="1"/>
</dbReference>
<dbReference type="EC" id="3.4.21.62" evidence="7"/>
<dbReference type="AlphaFoldDB" id="A0A7J6N448"/>
<dbReference type="PROSITE" id="PS00137">
    <property type="entry name" value="SUBTILASE_HIS"/>
    <property type="match status" value="1"/>
</dbReference>
<dbReference type="InterPro" id="IPR051048">
    <property type="entry name" value="Peptidase_S8/S53_subtilisin"/>
</dbReference>
<name>A0A7J6N448_PERCH</name>
<feature type="region of interest" description="Disordered" evidence="9">
    <location>
        <begin position="465"/>
        <end position="492"/>
    </location>
</feature>